<dbReference type="AlphaFoldDB" id="A0AAV4YCN0"/>
<sequence>MTGALCKHFPQHLCSVLLNMCKQPEHFCDESNLRASKLGAENFPGSTCVRCYLICANNQSTFCDESNLTASKWGAENFPEGNVRCIYRISIS</sequence>
<comment type="caution">
    <text evidence="1">The sequence shown here is derived from an EMBL/GenBank/DDBJ whole genome shotgun (WGS) entry which is preliminary data.</text>
</comment>
<accession>A0AAV4YCN0</accession>
<name>A0AAV4YCN0_CAEEX</name>
<evidence type="ECO:0000313" key="1">
    <source>
        <dbReference type="EMBL" id="GIZ04830.1"/>
    </source>
</evidence>
<protein>
    <recommendedName>
        <fullName evidence="3">Secreted protein</fullName>
    </recommendedName>
</protein>
<evidence type="ECO:0008006" key="3">
    <source>
        <dbReference type="Google" id="ProtNLM"/>
    </source>
</evidence>
<reference evidence="1 2" key="1">
    <citation type="submission" date="2021-06" db="EMBL/GenBank/DDBJ databases">
        <title>Caerostris extrusa draft genome.</title>
        <authorList>
            <person name="Kono N."/>
            <person name="Arakawa K."/>
        </authorList>
    </citation>
    <scope>NUCLEOTIDE SEQUENCE [LARGE SCALE GENOMIC DNA]</scope>
</reference>
<proteinExistence type="predicted"/>
<evidence type="ECO:0000313" key="2">
    <source>
        <dbReference type="Proteomes" id="UP001054945"/>
    </source>
</evidence>
<organism evidence="1 2">
    <name type="scientific">Caerostris extrusa</name>
    <name type="common">Bark spider</name>
    <name type="synonym">Caerostris bankana</name>
    <dbReference type="NCBI Taxonomy" id="172846"/>
    <lineage>
        <taxon>Eukaryota</taxon>
        <taxon>Metazoa</taxon>
        <taxon>Ecdysozoa</taxon>
        <taxon>Arthropoda</taxon>
        <taxon>Chelicerata</taxon>
        <taxon>Arachnida</taxon>
        <taxon>Araneae</taxon>
        <taxon>Araneomorphae</taxon>
        <taxon>Entelegynae</taxon>
        <taxon>Araneoidea</taxon>
        <taxon>Araneidae</taxon>
        <taxon>Caerostris</taxon>
    </lineage>
</organism>
<keyword evidence="2" id="KW-1185">Reference proteome</keyword>
<dbReference type="Proteomes" id="UP001054945">
    <property type="component" value="Unassembled WGS sequence"/>
</dbReference>
<gene>
    <name evidence="1" type="ORF">CEXT_292781</name>
</gene>
<dbReference type="EMBL" id="BPLR01019150">
    <property type="protein sequence ID" value="GIZ04830.1"/>
    <property type="molecule type" value="Genomic_DNA"/>
</dbReference>